<evidence type="ECO:0000313" key="2">
    <source>
        <dbReference type="Proteomes" id="UP000218676"/>
    </source>
</evidence>
<reference evidence="2" key="1">
    <citation type="submission" date="2017-05" db="EMBL/GenBank/DDBJ databases">
        <title>Whole genome sequence of fish pathogenic bacteria, Photobacterium damselae subsp. piscicida, strain 91-197, isolated from hybrid striped bass (Morone sp.) in USA.</title>
        <authorList>
            <person name="Teru Y."/>
            <person name="Hikima J."/>
            <person name="Kono T."/>
            <person name="Sakai M."/>
            <person name="Takano T."/>
            <person name="Hawke J.P."/>
            <person name="Takeyama H."/>
            <person name="Aoki T."/>
        </authorList>
    </citation>
    <scope>NUCLEOTIDE SEQUENCE [LARGE SCALE GENOMIC DNA]</scope>
    <source>
        <strain evidence="2">91-197</strain>
    </source>
</reference>
<protein>
    <submittedName>
        <fullName evidence="1">Uncharacterized protein</fullName>
    </submittedName>
</protein>
<organism evidence="1 2">
    <name type="scientific">Photobacterium damsela subsp. piscicida</name>
    <name type="common">Pasteurella piscicida</name>
    <dbReference type="NCBI Taxonomy" id="38294"/>
    <lineage>
        <taxon>Bacteria</taxon>
        <taxon>Pseudomonadati</taxon>
        <taxon>Pseudomonadota</taxon>
        <taxon>Gammaproteobacteria</taxon>
        <taxon>Vibrionales</taxon>
        <taxon>Vibrionaceae</taxon>
        <taxon>Photobacterium</taxon>
    </lineage>
</organism>
<proteinExistence type="predicted"/>
<dbReference type="AlphaFoldDB" id="A0AAD1CDR1"/>
<dbReference type="EMBL" id="AP018045">
    <property type="protein sequence ID" value="BAX52464.1"/>
    <property type="molecule type" value="Genomic_DNA"/>
</dbReference>
<sequence length="127" mass="13699">MQISSRLPQIDVLSSATKKISGKPAAITHTSAPSSSSCSSSLALTHHLSSVQQTYQPAQYDQVSPKVGSALNHYQQVLHYGAKEQLSQLIGVDNWGRYSGLIPPVNTKSILIISRNCGMKPHICGRN</sequence>
<dbReference type="Proteomes" id="UP000218676">
    <property type="component" value="Chromosome 1"/>
</dbReference>
<name>A0AAD1CDR1_PHODP</name>
<gene>
    <name evidence="1" type="ORF">PDPUS_1_01090</name>
</gene>
<evidence type="ECO:0000313" key="1">
    <source>
        <dbReference type="EMBL" id="BAX52464.1"/>
    </source>
</evidence>
<accession>A0AAD1CDR1</accession>